<evidence type="ECO:0000313" key="2">
    <source>
        <dbReference type="EMBL" id="CCH80393.1"/>
    </source>
</evidence>
<dbReference type="Proteomes" id="UP000035721">
    <property type="component" value="Unassembled WGS sequence"/>
</dbReference>
<evidence type="ECO:0000256" key="1">
    <source>
        <dbReference type="SAM" id="MobiDB-lite"/>
    </source>
</evidence>
<accession>A0A077M215</accession>
<sequence length="155" mass="16194">MTGHQRDETALEAARAAAAGVRAVNHLTQPGAARLDAPALYDLMAELTLLARRLPQALHQVDASLQRLVPDDVVVVGGEFAGDPQGLAGEVHEQLSLAATNARQVADAADRAHQALSAAATPDHPVTAPQAWSPVPHRELPPLRPPLGHARGPAI</sequence>
<proteinExistence type="predicted"/>
<comment type="caution">
    <text evidence="2">The sequence shown here is derived from an EMBL/GenBank/DDBJ whole genome shotgun (WGS) entry which is preliminary data.</text>
</comment>
<reference evidence="2 3" key="1">
    <citation type="journal article" date="2013" name="ISME J.">
        <title>A metabolic model for members of the genus Tetrasphaera involved in enhanced biological phosphorus removal.</title>
        <authorList>
            <person name="Kristiansen R."/>
            <person name="Nguyen H.T.T."/>
            <person name="Saunders A.M."/>
            <person name="Nielsen J.L."/>
            <person name="Wimmer R."/>
            <person name="Le V.Q."/>
            <person name="McIlroy S.J."/>
            <person name="Petrovski S."/>
            <person name="Seviour R.J."/>
            <person name="Calteau A."/>
            <person name="Nielsen K.L."/>
            <person name="Nielsen P.H."/>
        </authorList>
    </citation>
    <scope>NUCLEOTIDE SEQUENCE [LARGE SCALE GENOMIC DNA]</scope>
    <source>
        <strain evidence="2 3">T1-X7</strain>
    </source>
</reference>
<feature type="region of interest" description="Disordered" evidence="1">
    <location>
        <begin position="117"/>
        <end position="155"/>
    </location>
</feature>
<evidence type="ECO:0000313" key="3">
    <source>
        <dbReference type="Proteomes" id="UP000035721"/>
    </source>
</evidence>
<organism evidence="2 3">
    <name type="scientific">Nostocoides japonicum T1-X7</name>
    <dbReference type="NCBI Taxonomy" id="1194083"/>
    <lineage>
        <taxon>Bacteria</taxon>
        <taxon>Bacillati</taxon>
        <taxon>Actinomycetota</taxon>
        <taxon>Actinomycetes</taxon>
        <taxon>Micrococcales</taxon>
        <taxon>Intrasporangiaceae</taxon>
        <taxon>Nostocoides</taxon>
    </lineage>
</organism>
<dbReference type="AlphaFoldDB" id="A0A077M215"/>
<gene>
    <name evidence="2" type="ORF">BN12_900017</name>
</gene>
<keyword evidence="3" id="KW-1185">Reference proteome</keyword>
<protein>
    <submittedName>
        <fullName evidence="2">Uncharacterized protein</fullName>
    </submittedName>
</protein>
<dbReference type="EMBL" id="CAJB01000426">
    <property type="protein sequence ID" value="CCH80393.1"/>
    <property type="molecule type" value="Genomic_DNA"/>
</dbReference>
<name>A0A077M215_9MICO</name>